<comment type="subcellular location">
    <subcellularLocation>
        <location evidence="1">Nucleus</location>
    </subcellularLocation>
</comment>
<evidence type="ECO:0000256" key="2">
    <source>
        <dbReference type="ARBA" id="ARBA00006809"/>
    </source>
</evidence>
<evidence type="ECO:0000256" key="3">
    <source>
        <dbReference type="ARBA" id="ARBA00023242"/>
    </source>
</evidence>
<dbReference type="GO" id="GO:0006355">
    <property type="term" value="P:regulation of DNA-templated transcription"/>
    <property type="evidence" value="ECO:0007669"/>
    <property type="project" value="InterPro"/>
</dbReference>
<proteinExistence type="inferred from homology"/>
<protein>
    <recommendedName>
        <fullName evidence="7">DNA polymerase V</fullName>
    </recommendedName>
</protein>
<dbReference type="PANTHER" id="PTHR13213:SF2">
    <property type="entry name" value="MYB-BINDING PROTEIN 1A"/>
    <property type="match status" value="1"/>
</dbReference>
<dbReference type="STRING" id="329046.A0A1Y2B3X2"/>
<accession>A0A1Y2B3X2</accession>
<dbReference type="AlphaFoldDB" id="A0A1Y2B3X2"/>
<dbReference type="Pfam" id="PF04931">
    <property type="entry name" value="DNA_pol_phi"/>
    <property type="match status" value="1"/>
</dbReference>
<dbReference type="EMBL" id="MCGO01000088">
    <property type="protein sequence ID" value="ORY29434.1"/>
    <property type="molecule type" value="Genomic_DNA"/>
</dbReference>
<feature type="region of interest" description="Disordered" evidence="4">
    <location>
        <begin position="982"/>
        <end position="1007"/>
    </location>
</feature>
<dbReference type="OrthoDB" id="342531at2759"/>
<evidence type="ECO:0008006" key="7">
    <source>
        <dbReference type="Google" id="ProtNLM"/>
    </source>
</evidence>
<name>A0A1Y2B3X2_9FUNG</name>
<feature type="region of interest" description="Disordered" evidence="4">
    <location>
        <begin position="760"/>
        <end position="835"/>
    </location>
</feature>
<dbReference type="GO" id="GO:0000182">
    <property type="term" value="F:rDNA binding"/>
    <property type="evidence" value="ECO:0007669"/>
    <property type="project" value="TreeGrafter"/>
</dbReference>
<sequence length="1182" mass="129583">MTVPTPTPSATGGTLQLYWDLASLDASVRLTAAAKLSATLKEIYKPSDKSVEQVTKDTLDAAYSGEIAYALKRLIRGLSSSRDGARQGFTLALAELLGFLKEDNAFSVALIVDLIESLNVLTASVKGQEEREMYFARIFGLHAIVQSGLLTAPQTTADQVSRVVTILLTCASAKSYLSLVSYDVLTKIITFGINSKKDWVPGVISSVVEAGMGTEGIWFVIVAQEEMKKTGYKFDWKAVFKGSWEKPSHILCSTHKARLSTIFKETTSTSPKLHPIFPAVLAHVFGPSPSLTLHEFWSIIDESMFNSSHDRKFIGFLVFQKCLESASKEGKVDVGVLFSKSFLRCLINSLAKGEDAVLNKAAKATAKQISTISSSSREIGLQVVFQLMGKNGHQRFDSITRTKTVENIVSSLNEKEVDTYVKYLMDLVVSGVSDVADETEEESTSTSATTRMWALDQLHSLLKSPQIPKTQSWIQRVLQFLCVHSLFIVEKPGNGIEKIEFTPEVREYCRGRFFAGLAEVNGYSLTTKKDEEKKLAAGVMLNGEYWAYDLVQFIISLDGAGGGSKKNTANAHVRPVHALEARSLEARNMAIKEITAYRTKVAELQSAKTPNHTLIAQYKSFELLFLHVLLQVYTEPVDAVNILNELKSCADLVFSDKPALVSTPSKRKISEEDDEEEEQPNPVDVIIDILLSFLAKPSALFRGVVENVFKVFCPVLTESGLQLIFDILKAKSGVAGAEELFEEGDEDEDDDEDDDDVMEIDASEVGKGDEEEDDEDDDEDDEDDDDDDDEDEADEPEESVEELKNRLKAALGGVADDAADMNPDDAEDDDDEKSLNDEEMEAFDEKLSAIFRERKKVKTEQRDKKQQVLHFKLRVVDLIELFIKKQPANPLILSLIMPSLAVVIETADSDESRELHTKMTTLIKTKLATVKEVPPVESLESGLALLKEIQELAAKSPSASVAGLCSAMSLLVTRSIAHSHPEGVAVTSGPSTAETPSKKKKTAKAAAAPSDAAVKSSPVIQIYAASLTDFLTKKKSKVQTSLFLDLCNRHPALGLQLLPDMAECISKGDVEKGFKVVQAFNIISACLQKLPVKENTVNLAALKRFQLAFVPALLAASQLNDEKGMTLARVKELVKPSISIVKRLKKALEKDGAPAAFAEVKKALEGRSDEVKTALKGLLTVL</sequence>
<comment type="similarity">
    <text evidence="2">Belongs to the MYBBP1A family.</text>
</comment>
<keyword evidence="6" id="KW-1185">Reference proteome</keyword>
<reference evidence="5 6" key="1">
    <citation type="submission" date="2016-07" db="EMBL/GenBank/DDBJ databases">
        <title>Pervasive Adenine N6-methylation of Active Genes in Fungi.</title>
        <authorList>
            <consortium name="DOE Joint Genome Institute"/>
            <person name="Mondo S.J."/>
            <person name="Dannebaum R.O."/>
            <person name="Kuo R.C."/>
            <person name="Labutti K."/>
            <person name="Haridas S."/>
            <person name="Kuo A."/>
            <person name="Salamov A."/>
            <person name="Ahrendt S.R."/>
            <person name="Lipzen A."/>
            <person name="Sullivan W."/>
            <person name="Andreopoulos W.B."/>
            <person name="Clum A."/>
            <person name="Lindquist E."/>
            <person name="Daum C."/>
            <person name="Ramamoorthy G.K."/>
            <person name="Gryganskyi A."/>
            <person name="Culley D."/>
            <person name="Magnuson J.K."/>
            <person name="James T.Y."/>
            <person name="O'Malley M.A."/>
            <person name="Stajich J.E."/>
            <person name="Spatafora J.W."/>
            <person name="Visel A."/>
            <person name="Grigoriev I.V."/>
        </authorList>
    </citation>
    <scope>NUCLEOTIDE SEQUENCE [LARGE SCALE GENOMIC DNA]</scope>
    <source>
        <strain evidence="5 6">JEL800</strain>
    </source>
</reference>
<evidence type="ECO:0000313" key="5">
    <source>
        <dbReference type="EMBL" id="ORY29434.1"/>
    </source>
</evidence>
<dbReference type="GO" id="GO:0005730">
    <property type="term" value="C:nucleolus"/>
    <property type="evidence" value="ECO:0007669"/>
    <property type="project" value="InterPro"/>
</dbReference>
<dbReference type="InterPro" id="IPR007015">
    <property type="entry name" value="DNA_pol_V/MYBBP1A"/>
</dbReference>
<gene>
    <name evidence="5" type="ORF">BCR33DRAFT_857701</name>
</gene>
<evidence type="ECO:0000256" key="4">
    <source>
        <dbReference type="SAM" id="MobiDB-lite"/>
    </source>
</evidence>
<dbReference type="PANTHER" id="PTHR13213">
    <property type="entry name" value="MYB-BINDING PROTEIN 1A FAMILY MEMBER"/>
    <property type="match status" value="1"/>
</dbReference>
<dbReference type="Proteomes" id="UP000193642">
    <property type="component" value="Unassembled WGS sequence"/>
</dbReference>
<dbReference type="SUPFAM" id="SSF48371">
    <property type="entry name" value="ARM repeat"/>
    <property type="match status" value="1"/>
</dbReference>
<dbReference type="InterPro" id="IPR016024">
    <property type="entry name" value="ARM-type_fold"/>
</dbReference>
<evidence type="ECO:0000313" key="6">
    <source>
        <dbReference type="Proteomes" id="UP000193642"/>
    </source>
</evidence>
<organism evidence="5 6">
    <name type="scientific">Rhizoclosmatium globosum</name>
    <dbReference type="NCBI Taxonomy" id="329046"/>
    <lineage>
        <taxon>Eukaryota</taxon>
        <taxon>Fungi</taxon>
        <taxon>Fungi incertae sedis</taxon>
        <taxon>Chytridiomycota</taxon>
        <taxon>Chytridiomycota incertae sedis</taxon>
        <taxon>Chytridiomycetes</taxon>
        <taxon>Chytridiales</taxon>
        <taxon>Chytriomycetaceae</taxon>
        <taxon>Rhizoclosmatium</taxon>
    </lineage>
</organism>
<comment type="caution">
    <text evidence="5">The sequence shown here is derived from an EMBL/GenBank/DDBJ whole genome shotgun (WGS) entry which is preliminary data.</text>
</comment>
<feature type="compositionally biased region" description="Acidic residues" evidence="4">
    <location>
        <begin position="817"/>
        <end position="835"/>
    </location>
</feature>
<evidence type="ECO:0000256" key="1">
    <source>
        <dbReference type="ARBA" id="ARBA00004123"/>
    </source>
</evidence>
<feature type="compositionally biased region" description="Acidic residues" evidence="4">
    <location>
        <begin position="769"/>
        <end position="800"/>
    </location>
</feature>
<keyword evidence="3" id="KW-0539">Nucleus</keyword>